<evidence type="ECO:0000313" key="2">
    <source>
        <dbReference type="Proteomes" id="UP000274822"/>
    </source>
</evidence>
<dbReference type="EMBL" id="RBNJ01018555">
    <property type="protein sequence ID" value="RUS23797.1"/>
    <property type="molecule type" value="Genomic_DNA"/>
</dbReference>
<name>A0A433Q1Z5_9FUNG</name>
<reference evidence="1 2" key="1">
    <citation type="journal article" date="2018" name="New Phytol.">
        <title>Phylogenomics of Endogonaceae and evolution of mycorrhizas within Mucoromycota.</title>
        <authorList>
            <person name="Chang Y."/>
            <person name="Desiro A."/>
            <person name="Na H."/>
            <person name="Sandor L."/>
            <person name="Lipzen A."/>
            <person name="Clum A."/>
            <person name="Barry K."/>
            <person name="Grigoriev I.V."/>
            <person name="Martin F.M."/>
            <person name="Stajich J.E."/>
            <person name="Smith M.E."/>
            <person name="Bonito G."/>
            <person name="Spatafora J.W."/>
        </authorList>
    </citation>
    <scope>NUCLEOTIDE SEQUENCE [LARGE SCALE GENOMIC DNA]</scope>
    <source>
        <strain evidence="1 2">AD002</strain>
    </source>
</reference>
<comment type="caution">
    <text evidence="1">The sequence shown here is derived from an EMBL/GenBank/DDBJ whole genome shotgun (WGS) entry which is preliminary data.</text>
</comment>
<dbReference type="AlphaFoldDB" id="A0A433Q1Z5"/>
<protein>
    <submittedName>
        <fullName evidence="1">Uncharacterized protein</fullName>
    </submittedName>
</protein>
<keyword evidence="2" id="KW-1185">Reference proteome</keyword>
<evidence type="ECO:0000313" key="1">
    <source>
        <dbReference type="EMBL" id="RUS23797.1"/>
    </source>
</evidence>
<dbReference type="Proteomes" id="UP000274822">
    <property type="component" value="Unassembled WGS sequence"/>
</dbReference>
<accession>A0A433Q1Z5</accession>
<sequence>MHIELLFLEMTGQYGLQVQLRKGWDHAKGIHGSISILGRIAQLFQHGALDEFQKRFLHAH</sequence>
<organism evidence="1 2">
    <name type="scientific">Jimgerdemannia flammicorona</name>
    <dbReference type="NCBI Taxonomy" id="994334"/>
    <lineage>
        <taxon>Eukaryota</taxon>
        <taxon>Fungi</taxon>
        <taxon>Fungi incertae sedis</taxon>
        <taxon>Mucoromycota</taxon>
        <taxon>Mucoromycotina</taxon>
        <taxon>Endogonomycetes</taxon>
        <taxon>Endogonales</taxon>
        <taxon>Endogonaceae</taxon>
        <taxon>Jimgerdemannia</taxon>
    </lineage>
</organism>
<feature type="non-terminal residue" evidence="1">
    <location>
        <position position="60"/>
    </location>
</feature>
<proteinExistence type="predicted"/>
<gene>
    <name evidence="1" type="ORF">BC938DRAFT_474611</name>
</gene>